<protein>
    <submittedName>
        <fullName evidence="1">Uncharacterized protein</fullName>
    </submittedName>
</protein>
<dbReference type="HOGENOM" id="CLU_3335641_0_0_1"/>
<dbReference type="Proteomes" id="UP000030676">
    <property type="component" value="Unassembled WGS sequence"/>
</dbReference>
<gene>
    <name evidence="1" type="ORF">FOPG_12032</name>
</gene>
<dbReference type="EMBL" id="KK033214">
    <property type="protein sequence ID" value="EXL72378.1"/>
    <property type="molecule type" value="Genomic_DNA"/>
</dbReference>
<reference evidence="1" key="1">
    <citation type="submission" date="2011-11" db="EMBL/GenBank/DDBJ databases">
        <title>The Genome Sequence of Fusarium oxysporum PHW808.</title>
        <authorList>
            <consortium name="The Broad Institute Genome Sequencing Platform"/>
            <person name="Ma L.-J."/>
            <person name="Gale L.R."/>
            <person name="Schwartz D.C."/>
            <person name="Zhou S."/>
            <person name="Corby-Kistler H."/>
            <person name="Young S.K."/>
            <person name="Zeng Q."/>
            <person name="Gargeya S."/>
            <person name="Fitzgerald M."/>
            <person name="Haas B."/>
            <person name="Abouelleil A."/>
            <person name="Alvarado L."/>
            <person name="Arachchi H.M."/>
            <person name="Berlin A."/>
            <person name="Brown A."/>
            <person name="Chapman S.B."/>
            <person name="Chen Z."/>
            <person name="Dunbar C."/>
            <person name="Freedman E."/>
            <person name="Gearin G."/>
            <person name="Goldberg J."/>
            <person name="Griggs A."/>
            <person name="Gujja S."/>
            <person name="Heiman D."/>
            <person name="Howarth C."/>
            <person name="Larson L."/>
            <person name="Lui A."/>
            <person name="MacDonald P.J.P."/>
            <person name="Montmayeur A."/>
            <person name="Murphy C."/>
            <person name="Neiman D."/>
            <person name="Pearson M."/>
            <person name="Priest M."/>
            <person name="Roberts A."/>
            <person name="Saif S."/>
            <person name="Shea T."/>
            <person name="Shenoy N."/>
            <person name="Sisk P."/>
            <person name="Stolte C."/>
            <person name="Sykes S."/>
            <person name="Wortman J."/>
            <person name="Nusbaum C."/>
            <person name="Birren B."/>
        </authorList>
    </citation>
    <scope>NUCLEOTIDE SEQUENCE [LARGE SCALE GENOMIC DNA]</scope>
    <source>
        <strain evidence="1">54008</strain>
    </source>
</reference>
<evidence type="ECO:0000313" key="1">
    <source>
        <dbReference type="EMBL" id="EXL72378.1"/>
    </source>
</evidence>
<dbReference type="AlphaFoldDB" id="X0H8M2"/>
<sequence length="38" mass="4329">MADVSATFVSKYEHSEEVSRSPQLVLQYHQVVPLRIPS</sequence>
<accession>X0H8M2</accession>
<proteinExistence type="predicted"/>
<name>X0H8M2_FUSOX</name>
<reference evidence="1" key="2">
    <citation type="submission" date="2014-03" db="EMBL/GenBank/DDBJ databases">
        <title>The Genome Annotation of Fusarium oxysporum PHW808.</title>
        <authorList>
            <consortium name="The Broad Institute Genomics Platform"/>
            <person name="Ma L.-J."/>
            <person name="Corby-Kistler H."/>
            <person name="Broz K."/>
            <person name="Gale L.R."/>
            <person name="Jonkers W."/>
            <person name="O'Donnell K."/>
            <person name="Ploetz R."/>
            <person name="Steinberg C."/>
            <person name="Schwartz D.C."/>
            <person name="VanEtten H."/>
            <person name="Zhou S."/>
            <person name="Young S.K."/>
            <person name="Zeng Q."/>
            <person name="Gargeya S."/>
            <person name="Fitzgerald M."/>
            <person name="Abouelleil A."/>
            <person name="Alvarado L."/>
            <person name="Chapman S.B."/>
            <person name="Gainer-Dewar J."/>
            <person name="Goldberg J."/>
            <person name="Griggs A."/>
            <person name="Gujja S."/>
            <person name="Hansen M."/>
            <person name="Howarth C."/>
            <person name="Imamovic A."/>
            <person name="Ireland A."/>
            <person name="Larimer J."/>
            <person name="McCowan C."/>
            <person name="Murphy C."/>
            <person name="Pearson M."/>
            <person name="Poon T.W."/>
            <person name="Priest M."/>
            <person name="Roberts A."/>
            <person name="Saif S."/>
            <person name="Shea T."/>
            <person name="Sykes S."/>
            <person name="Wortman J."/>
            <person name="Nusbaum C."/>
            <person name="Birren B."/>
        </authorList>
    </citation>
    <scope>NUCLEOTIDE SEQUENCE</scope>
    <source>
        <strain evidence="1">54008</strain>
    </source>
</reference>
<organism evidence="1">
    <name type="scientific">Fusarium oxysporum f. sp. conglutinans race 2 54008</name>
    <dbReference type="NCBI Taxonomy" id="1089457"/>
    <lineage>
        <taxon>Eukaryota</taxon>
        <taxon>Fungi</taxon>
        <taxon>Dikarya</taxon>
        <taxon>Ascomycota</taxon>
        <taxon>Pezizomycotina</taxon>
        <taxon>Sordariomycetes</taxon>
        <taxon>Hypocreomycetidae</taxon>
        <taxon>Hypocreales</taxon>
        <taxon>Nectriaceae</taxon>
        <taxon>Fusarium</taxon>
        <taxon>Fusarium oxysporum species complex</taxon>
    </lineage>
</organism>